<sequence>ARVRFTSSAILRHLEFSKVGRPLLVLDRIPAMSSLGIDNMYLALASGQESGLLTRVYRSNFLFLVGGLPWRGFEFTKVGRPLLEVSPGEALNSPKPEELTCNHHYHTIDHPLCQ</sequence>
<reference evidence="1 2" key="1">
    <citation type="journal article" date="2021" name="BMC Genomics">
        <title>Datura genome reveals duplications of psychoactive alkaloid biosynthetic genes and high mutation rate following tissue culture.</title>
        <authorList>
            <person name="Rajewski A."/>
            <person name="Carter-House D."/>
            <person name="Stajich J."/>
            <person name="Litt A."/>
        </authorList>
    </citation>
    <scope>NUCLEOTIDE SEQUENCE [LARGE SCALE GENOMIC DNA]</scope>
    <source>
        <strain evidence="1">AR-01</strain>
    </source>
</reference>
<feature type="non-terminal residue" evidence="1">
    <location>
        <position position="114"/>
    </location>
</feature>
<proteinExistence type="predicted"/>
<keyword evidence="2" id="KW-1185">Reference proteome</keyword>
<feature type="non-terminal residue" evidence="1">
    <location>
        <position position="1"/>
    </location>
</feature>
<gene>
    <name evidence="1" type="ORF">HAX54_012311</name>
</gene>
<dbReference type="EMBL" id="JACEIK010001712">
    <property type="protein sequence ID" value="MCD7471696.1"/>
    <property type="molecule type" value="Genomic_DNA"/>
</dbReference>
<dbReference type="Proteomes" id="UP000823775">
    <property type="component" value="Unassembled WGS sequence"/>
</dbReference>
<protein>
    <submittedName>
        <fullName evidence="1">Uncharacterized protein</fullName>
    </submittedName>
</protein>
<accession>A0ABS8TLB4</accession>
<name>A0ABS8TLB4_DATST</name>
<evidence type="ECO:0000313" key="2">
    <source>
        <dbReference type="Proteomes" id="UP000823775"/>
    </source>
</evidence>
<comment type="caution">
    <text evidence="1">The sequence shown here is derived from an EMBL/GenBank/DDBJ whole genome shotgun (WGS) entry which is preliminary data.</text>
</comment>
<evidence type="ECO:0000313" key="1">
    <source>
        <dbReference type="EMBL" id="MCD7471696.1"/>
    </source>
</evidence>
<organism evidence="1 2">
    <name type="scientific">Datura stramonium</name>
    <name type="common">Jimsonweed</name>
    <name type="synonym">Common thornapple</name>
    <dbReference type="NCBI Taxonomy" id="4076"/>
    <lineage>
        <taxon>Eukaryota</taxon>
        <taxon>Viridiplantae</taxon>
        <taxon>Streptophyta</taxon>
        <taxon>Embryophyta</taxon>
        <taxon>Tracheophyta</taxon>
        <taxon>Spermatophyta</taxon>
        <taxon>Magnoliopsida</taxon>
        <taxon>eudicotyledons</taxon>
        <taxon>Gunneridae</taxon>
        <taxon>Pentapetalae</taxon>
        <taxon>asterids</taxon>
        <taxon>lamiids</taxon>
        <taxon>Solanales</taxon>
        <taxon>Solanaceae</taxon>
        <taxon>Solanoideae</taxon>
        <taxon>Datureae</taxon>
        <taxon>Datura</taxon>
    </lineage>
</organism>